<evidence type="ECO:0000259" key="1">
    <source>
        <dbReference type="Pfam" id="PF03413"/>
    </source>
</evidence>
<accession>A0A926HPZ8</accession>
<sequence length="435" mass="48349">MKKMTWVFWVLAILAIGGVAFGISGHVNQQAYHQELRNIHEKSFYELVDNLDNLEVKLAKLSVIQSKEQSALLLNDVYRQADGASQALSQLPVSHVALSDTLNFLNQLGDFTRILGEKRAENIPLTVEEEQTLTELRNTCGDLSGRLTALSANLDELDFEMARADTFYQTSDSFMGEKDTEPSIDYPTLIYDGPFSDAMQNKTPEGLSGEEIGEEEAKSIAARFLGVDEDRLVPQDGTTGQIPSFCFGTVDKGSKYAYVAKFGGQVVLMMKDRPEGDEHISLEDAASRAQAFLKKQGYPEVQMAYSQRYGGAALINFVPTERNIRIYPDLIKVKVSLSDGSIVGFDAQSYYTSHKERDIPVPALKQLDAQKLIKEGFEFKSAHLALVPKDGQEVLCWEFEGSYDRDQFIIYINAQTGAEENIFKVIDTGDGSLVV</sequence>
<evidence type="ECO:0000313" key="5">
    <source>
        <dbReference type="Proteomes" id="UP000623172"/>
    </source>
</evidence>
<dbReference type="Pfam" id="PF14620">
    <property type="entry name" value="YPEB_PepSY1-2"/>
    <property type="match status" value="1"/>
</dbReference>
<evidence type="ECO:0000313" key="4">
    <source>
        <dbReference type="EMBL" id="MBC8531708.1"/>
    </source>
</evidence>
<evidence type="ECO:0000259" key="3">
    <source>
        <dbReference type="Pfam" id="PF20769"/>
    </source>
</evidence>
<protein>
    <submittedName>
        <fullName evidence="4">Germination protein YpeB</fullName>
    </submittedName>
</protein>
<dbReference type="RefSeq" id="WP_249316317.1">
    <property type="nucleotide sequence ID" value="NZ_JACRSR010000002.1"/>
</dbReference>
<dbReference type="InterPro" id="IPR048402">
    <property type="entry name" value="YpeB_N"/>
</dbReference>
<evidence type="ECO:0000259" key="2">
    <source>
        <dbReference type="Pfam" id="PF14620"/>
    </source>
</evidence>
<dbReference type="AlphaFoldDB" id="A0A926HPZ8"/>
<dbReference type="Pfam" id="PF20769">
    <property type="entry name" value="YPEB_N"/>
    <property type="match status" value="1"/>
</dbReference>
<dbReference type="Pfam" id="PF03413">
    <property type="entry name" value="PepSY"/>
    <property type="match status" value="1"/>
</dbReference>
<comment type="caution">
    <text evidence="4">The sequence shown here is derived from an EMBL/GenBank/DDBJ whole genome shotgun (WGS) entry which is preliminary data.</text>
</comment>
<reference evidence="4" key="1">
    <citation type="submission" date="2020-08" db="EMBL/GenBank/DDBJ databases">
        <title>Genome public.</title>
        <authorList>
            <person name="Liu C."/>
            <person name="Sun Q."/>
        </authorList>
    </citation>
    <scope>NUCLEOTIDE SEQUENCE</scope>
    <source>
        <strain evidence="4">NSJ-53</strain>
    </source>
</reference>
<proteinExistence type="predicted"/>
<keyword evidence="5" id="KW-1185">Reference proteome</keyword>
<dbReference type="NCBIfam" id="TIGR02889">
    <property type="entry name" value="spore_YpeB"/>
    <property type="match status" value="1"/>
</dbReference>
<dbReference type="Proteomes" id="UP000623172">
    <property type="component" value="Unassembled WGS sequence"/>
</dbReference>
<feature type="domain" description="Sporulation protein YpeB PepSY1 and PepSY2" evidence="2">
    <location>
        <begin position="185"/>
        <end position="360"/>
    </location>
</feature>
<name>A0A926HPZ8_9FIRM</name>
<organism evidence="4 5">
    <name type="scientific">Gehongia tenuis</name>
    <dbReference type="NCBI Taxonomy" id="2763655"/>
    <lineage>
        <taxon>Bacteria</taxon>
        <taxon>Bacillati</taxon>
        <taxon>Bacillota</taxon>
        <taxon>Clostridia</taxon>
        <taxon>Christensenellales</taxon>
        <taxon>Christensenellaceae</taxon>
        <taxon>Gehongia</taxon>
    </lineage>
</organism>
<dbReference type="EMBL" id="JACRSR010000002">
    <property type="protein sequence ID" value="MBC8531708.1"/>
    <property type="molecule type" value="Genomic_DNA"/>
</dbReference>
<gene>
    <name evidence="4" type="primary">ypeB</name>
    <name evidence="4" type="ORF">H8696_07585</name>
</gene>
<dbReference type="GO" id="GO:0009847">
    <property type="term" value="P:spore germination"/>
    <property type="evidence" value="ECO:0007669"/>
    <property type="project" value="InterPro"/>
</dbReference>
<dbReference type="InterPro" id="IPR025711">
    <property type="entry name" value="PepSY"/>
</dbReference>
<feature type="domain" description="Sporulation protein YpeB N-terminal" evidence="3">
    <location>
        <begin position="29"/>
        <end position="156"/>
    </location>
</feature>
<dbReference type="InterPro" id="IPR014239">
    <property type="entry name" value="YpeB_PepSY1-2"/>
</dbReference>
<feature type="domain" description="PepSY" evidence="1">
    <location>
        <begin position="388"/>
        <end position="420"/>
    </location>
</feature>